<evidence type="ECO:0000313" key="2">
    <source>
        <dbReference type="EMBL" id="CAQ45434.1"/>
    </source>
</evidence>
<proteinExistence type="predicted"/>
<accession>B2FM66</accession>
<dbReference type="EMBL" id="AM743169">
    <property type="protein sequence ID" value="CAQ45434.1"/>
    <property type="molecule type" value="Genomic_DNA"/>
</dbReference>
<dbReference type="KEGG" id="sml:Smlt1914"/>
<dbReference type="EnsemblBacteria" id="CAQ45434">
    <property type="protein sequence ID" value="CAQ45434"/>
    <property type="gene ID" value="Smlt1914"/>
</dbReference>
<protein>
    <submittedName>
        <fullName evidence="2">Uncharacterized protein</fullName>
    </submittedName>
</protein>
<reference evidence="2 3" key="1">
    <citation type="journal article" date="2008" name="Genome Biol.">
        <title>The complete genome, comparative and functional analysis of Stenotrophomonas maltophilia reveals an organism heavily shielded by drug resistance determinants.</title>
        <authorList>
            <person name="Crossman L.C."/>
            <person name="Gould V.C."/>
            <person name="Dow J.M."/>
            <person name="Vernikos G.S."/>
            <person name="Okazaki A."/>
            <person name="Sebaihia M."/>
            <person name="Saunders D."/>
            <person name="Arrowsmith C."/>
            <person name="Carver T."/>
            <person name="Peters N."/>
            <person name="Adlem E."/>
            <person name="Kerhornou A."/>
            <person name="Lord A."/>
            <person name="Murphy L."/>
            <person name="Seeger K."/>
            <person name="Squares R."/>
            <person name="Rutter S."/>
            <person name="Quail M.A."/>
            <person name="Rajandream M.A."/>
            <person name="Harris D."/>
            <person name="Churcher C."/>
            <person name="Bentley S.D."/>
            <person name="Parkhill J."/>
            <person name="Thomson N.R."/>
            <person name="Avison M.B."/>
        </authorList>
    </citation>
    <scope>NUCLEOTIDE SEQUENCE [LARGE SCALE GENOMIC DNA]</scope>
    <source>
        <strain evidence="2 3">K279a</strain>
    </source>
</reference>
<dbReference type="AlphaFoldDB" id="B2FM66"/>
<gene>
    <name evidence="2" type="ordered locus">Smlt1914</name>
</gene>
<dbReference type="RefSeq" id="WP_005409160.1">
    <property type="nucleotide sequence ID" value="NC_010943.1"/>
</dbReference>
<dbReference type="HOGENOM" id="CLU_2275721_0_0_6"/>
<evidence type="ECO:0000256" key="1">
    <source>
        <dbReference type="SAM" id="MobiDB-lite"/>
    </source>
</evidence>
<dbReference type="Proteomes" id="UP000008840">
    <property type="component" value="Chromosome"/>
</dbReference>
<feature type="region of interest" description="Disordered" evidence="1">
    <location>
        <begin position="83"/>
        <end position="102"/>
    </location>
</feature>
<name>B2FM66_STRMK</name>
<evidence type="ECO:0000313" key="3">
    <source>
        <dbReference type="Proteomes" id="UP000008840"/>
    </source>
</evidence>
<organism evidence="2 3">
    <name type="scientific">Stenotrophomonas maltophilia (strain K279a)</name>
    <dbReference type="NCBI Taxonomy" id="522373"/>
    <lineage>
        <taxon>Bacteria</taxon>
        <taxon>Pseudomonadati</taxon>
        <taxon>Pseudomonadota</taxon>
        <taxon>Gammaproteobacteria</taxon>
        <taxon>Lysobacterales</taxon>
        <taxon>Lysobacteraceae</taxon>
        <taxon>Stenotrophomonas</taxon>
        <taxon>Stenotrophomonas maltophilia group</taxon>
    </lineage>
</organism>
<keyword evidence="3" id="KW-1185">Reference proteome</keyword>
<sequence>MTAKRPAPAFACDIAAGPDHTAVAEIVAGKVTNVRHLPRQDPLTKKSQVLLVLKAGGRIVTGHRPGLLQLLDAEDSPVPAWQTALKAAQPSPARSGDTHEPQ</sequence>